<reference evidence="1" key="1">
    <citation type="submission" date="2024-02" db="EMBL/GenBank/DDBJ databases">
        <title>Metagenome Assembled Genome of Zalaria obscura JY119.</title>
        <authorList>
            <person name="Vighnesh L."/>
            <person name="Jagadeeshwari U."/>
            <person name="Venkata Ramana C."/>
            <person name="Sasikala C."/>
        </authorList>
    </citation>
    <scope>NUCLEOTIDE SEQUENCE</scope>
    <source>
        <strain evidence="1">JY119</strain>
    </source>
</reference>
<keyword evidence="2" id="KW-1185">Reference proteome</keyword>
<accession>A0ACC3S2S9</accession>
<gene>
    <name evidence="1" type="ORF">M8818_007704</name>
</gene>
<organism evidence="1 2">
    <name type="scientific">Zalaria obscura</name>
    <dbReference type="NCBI Taxonomy" id="2024903"/>
    <lineage>
        <taxon>Eukaryota</taxon>
        <taxon>Fungi</taxon>
        <taxon>Dikarya</taxon>
        <taxon>Ascomycota</taxon>
        <taxon>Pezizomycotina</taxon>
        <taxon>Dothideomycetes</taxon>
        <taxon>Dothideomycetidae</taxon>
        <taxon>Dothideales</taxon>
        <taxon>Zalariaceae</taxon>
        <taxon>Zalaria</taxon>
    </lineage>
</organism>
<evidence type="ECO:0000313" key="2">
    <source>
        <dbReference type="Proteomes" id="UP001320706"/>
    </source>
</evidence>
<dbReference type="EMBL" id="JAMKPW020000044">
    <property type="protein sequence ID" value="KAK8192534.1"/>
    <property type="molecule type" value="Genomic_DNA"/>
</dbReference>
<name>A0ACC3S2S9_9PEZI</name>
<comment type="caution">
    <text evidence="1">The sequence shown here is derived from an EMBL/GenBank/DDBJ whole genome shotgun (WGS) entry which is preliminary data.</text>
</comment>
<evidence type="ECO:0000313" key="1">
    <source>
        <dbReference type="EMBL" id="KAK8192534.1"/>
    </source>
</evidence>
<sequence length="435" mass="48833">MPLEAQSPPVVAPVSKVHSPAVNRRHHGPGCPWLHCVRTSPEVERLLVCIKRALDLPEFYIRTIAATAVACLRSTRISQRDTTLAFAHRIIRSRASWAYLLQRPSTAPDTTRANSHRYILSIWPLKNQPKARRRAESPRRRFEEDRTYRKVHVDEYDAMLLRIQDLRSQNIELARSTAHQKRIIEQQAQEMASLDDRVLLLKERIKENRDHLNRYRRGTSVMETPRTDRGTPFRTPGRNSVSGAHAQDQPFAALLQASDMMAQEGAKRKRGHQRNTHSLSALPETPRRTQVRAQQGAYYTPDQTRYGHVKAPHTAPVFRPEAGYAVNPIPAPRLLQDLTRGHESDGTVSASEDSEAETDVPDHESNLGESQASRMASQMLLNTPTKSTGKGTGPAQGKLYGQVRKQGIQRDGMEPAAKRARVADPVGLGIGDIRS</sequence>
<protein>
    <submittedName>
        <fullName evidence="1">Uncharacterized protein</fullName>
    </submittedName>
</protein>
<dbReference type="Proteomes" id="UP001320706">
    <property type="component" value="Unassembled WGS sequence"/>
</dbReference>
<proteinExistence type="predicted"/>